<dbReference type="RefSeq" id="WP_044993482.1">
    <property type="nucleotide sequence ID" value="NZ_FQVY01000004.1"/>
</dbReference>
<feature type="compositionally biased region" description="Basic and acidic residues" evidence="1">
    <location>
        <begin position="46"/>
        <end position="61"/>
    </location>
</feature>
<dbReference type="GO" id="GO:0010181">
    <property type="term" value="F:FMN binding"/>
    <property type="evidence" value="ECO:0007669"/>
    <property type="project" value="InterPro"/>
</dbReference>
<name>A0AAQ1MF17_9FIRM</name>
<dbReference type="InterPro" id="IPR008254">
    <property type="entry name" value="Flavodoxin/NO_synth"/>
</dbReference>
<evidence type="ECO:0000259" key="2">
    <source>
        <dbReference type="Pfam" id="PF12682"/>
    </source>
</evidence>
<dbReference type="Proteomes" id="UP000474718">
    <property type="component" value="Unassembled WGS sequence"/>
</dbReference>
<dbReference type="EMBL" id="FQVY01000004">
    <property type="protein sequence ID" value="SHG47425.1"/>
    <property type="molecule type" value="Genomic_DNA"/>
</dbReference>
<dbReference type="Proteomes" id="UP000184089">
    <property type="component" value="Unassembled WGS sequence"/>
</dbReference>
<organism evidence="4 5">
    <name type="scientific">Bittarella massiliensis</name>
    <name type="common">ex Durand et al. 2017</name>
    <dbReference type="NCBI Taxonomy" id="1720313"/>
    <lineage>
        <taxon>Bacteria</taxon>
        <taxon>Bacillati</taxon>
        <taxon>Bacillota</taxon>
        <taxon>Clostridia</taxon>
        <taxon>Eubacteriales</taxon>
        <taxon>Oscillospiraceae</taxon>
        <taxon>Bittarella (ex Durand et al. 2017)</taxon>
    </lineage>
</organism>
<evidence type="ECO:0000256" key="1">
    <source>
        <dbReference type="SAM" id="MobiDB-lite"/>
    </source>
</evidence>
<dbReference type="GO" id="GO:0016651">
    <property type="term" value="F:oxidoreductase activity, acting on NAD(P)H"/>
    <property type="evidence" value="ECO:0007669"/>
    <property type="project" value="UniProtKB-ARBA"/>
</dbReference>
<dbReference type="SUPFAM" id="SSF52218">
    <property type="entry name" value="Flavoproteins"/>
    <property type="match status" value="1"/>
</dbReference>
<dbReference type="PANTHER" id="PTHR39201:SF1">
    <property type="entry name" value="FLAVODOXIN-LIKE DOMAIN-CONTAINING PROTEIN"/>
    <property type="match status" value="1"/>
</dbReference>
<dbReference type="Gene3D" id="3.40.50.360">
    <property type="match status" value="1"/>
</dbReference>
<feature type="domain" description="Flavodoxin-like" evidence="2">
    <location>
        <begin position="4"/>
        <end position="155"/>
    </location>
</feature>
<comment type="caution">
    <text evidence="4">The sequence shown here is derived from an EMBL/GenBank/DDBJ whole genome shotgun (WGS) entry which is preliminary data.</text>
</comment>
<dbReference type="EMBL" id="WWVX01000003">
    <property type="protein sequence ID" value="MZL69431.1"/>
    <property type="molecule type" value="Genomic_DNA"/>
</dbReference>
<evidence type="ECO:0000313" key="4">
    <source>
        <dbReference type="EMBL" id="SHG47425.1"/>
    </source>
</evidence>
<reference evidence="5" key="1">
    <citation type="submission" date="2016-11" db="EMBL/GenBank/DDBJ databases">
        <authorList>
            <person name="Jaros S."/>
            <person name="Januszkiewicz K."/>
            <person name="Wedrychowicz H."/>
        </authorList>
    </citation>
    <scope>NUCLEOTIDE SEQUENCE [LARGE SCALE GENOMIC DNA]</scope>
    <source>
        <strain evidence="5">DSM 4029</strain>
    </source>
</reference>
<keyword evidence="6" id="KW-1185">Reference proteome</keyword>
<evidence type="ECO:0000313" key="3">
    <source>
        <dbReference type="EMBL" id="MZL69431.1"/>
    </source>
</evidence>
<dbReference type="NCBIfam" id="NF005501">
    <property type="entry name" value="PRK07116.1"/>
    <property type="match status" value="1"/>
</dbReference>
<sequence>MSRQLVAYFSASKTTEKLAKTLASAVGADLYEICPDRPYTPADLDWTDKNSRSSVEMRDPSSRPAITGRVEGMEEYDVIYLGFPIWWYLAPTIINTFLESYRLDGKVIVPFATSGGSGMGRTNQGLQGSCRGADLREGRCFRAGASSAELRAWVDGLEL</sequence>
<reference evidence="3 6" key="3">
    <citation type="journal article" date="2019" name="Nat. Med.">
        <title>A library of human gut bacterial isolates paired with longitudinal multiomics data enables mechanistic microbiome research.</title>
        <authorList>
            <person name="Poyet M."/>
            <person name="Groussin M."/>
            <person name="Gibbons S.M."/>
            <person name="Avila-Pacheco J."/>
            <person name="Jiang X."/>
            <person name="Kearney S.M."/>
            <person name="Perrotta A.R."/>
            <person name="Berdy B."/>
            <person name="Zhao S."/>
            <person name="Lieberman T.D."/>
            <person name="Swanson P.K."/>
            <person name="Smith M."/>
            <person name="Roesemann S."/>
            <person name="Alexander J.E."/>
            <person name="Rich S.A."/>
            <person name="Livny J."/>
            <person name="Vlamakis H."/>
            <person name="Clish C."/>
            <person name="Bullock K."/>
            <person name="Deik A."/>
            <person name="Scott J."/>
            <person name="Pierce K.A."/>
            <person name="Xavier R.J."/>
            <person name="Alm E.J."/>
        </authorList>
    </citation>
    <scope>NUCLEOTIDE SEQUENCE [LARGE SCALE GENOMIC DNA]</scope>
    <source>
        <strain evidence="3 6">BIOML-A2</strain>
    </source>
</reference>
<proteinExistence type="predicted"/>
<evidence type="ECO:0000313" key="6">
    <source>
        <dbReference type="Proteomes" id="UP000474718"/>
    </source>
</evidence>
<dbReference type="InterPro" id="IPR029039">
    <property type="entry name" value="Flavoprotein-like_sf"/>
</dbReference>
<accession>A0AAQ1MF17</accession>
<gene>
    <name evidence="3" type="ORF">GT747_06575</name>
    <name evidence="4" type="ORF">SAMN05444424_2498</name>
</gene>
<dbReference type="Pfam" id="PF12682">
    <property type="entry name" value="Flavodoxin_4"/>
    <property type="match status" value="1"/>
</dbReference>
<dbReference type="PANTHER" id="PTHR39201">
    <property type="entry name" value="EXPORTED PROTEIN-RELATED"/>
    <property type="match status" value="1"/>
</dbReference>
<reference evidence="4" key="2">
    <citation type="submission" date="2016-11" db="EMBL/GenBank/DDBJ databases">
        <authorList>
            <person name="Varghese N."/>
            <person name="Submissions S."/>
        </authorList>
    </citation>
    <scope>NUCLEOTIDE SEQUENCE</scope>
    <source>
        <strain evidence="4">DSM 4029</strain>
    </source>
</reference>
<feature type="region of interest" description="Disordered" evidence="1">
    <location>
        <begin position="44"/>
        <end position="63"/>
    </location>
</feature>
<evidence type="ECO:0000313" key="5">
    <source>
        <dbReference type="Proteomes" id="UP000184089"/>
    </source>
</evidence>
<dbReference type="AlphaFoldDB" id="A0AAQ1MF17"/>
<protein>
    <submittedName>
        <fullName evidence="4">Flavodoxin</fullName>
    </submittedName>
</protein>